<dbReference type="AlphaFoldDB" id="A0A7W4VP85"/>
<evidence type="ECO:0000313" key="1">
    <source>
        <dbReference type="EMBL" id="MBB3020506.1"/>
    </source>
</evidence>
<dbReference type="EMBL" id="JACHWB010000005">
    <property type="protein sequence ID" value="MBB3020506.1"/>
    <property type="molecule type" value="Genomic_DNA"/>
</dbReference>
<comment type="caution">
    <text evidence="1">The sequence shown here is derived from an EMBL/GenBank/DDBJ whole genome shotgun (WGS) entry which is preliminary data.</text>
</comment>
<evidence type="ECO:0008006" key="3">
    <source>
        <dbReference type="Google" id="ProtNLM"/>
    </source>
</evidence>
<evidence type="ECO:0000313" key="2">
    <source>
        <dbReference type="Proteomes" id="UP000532010"/>
    </source>
</evidence>
<organism evidence="1 2">
    <name type="scientific">Microvirga lupini</name>
    <dbReference type="NCBI Taxonomy" id="420324"/>
    <lineage>
        <taxon>Bacteria</taxon>
        <taxon>Pseudomonadati</taxon>
        <taxon>Pseudomonadota</taxon>
        <taxon>Alphaproteobacteria</taxon>
        <taxon>Hyphomicrobiales</taxon>
        <taxon>Methylobacteriaceae</taxon>
        <taxon>Microvirga</taxon>
    </lineage>
</organism>
<dbReference type="Proteomes" id="UP000532010">
    <property type="component" value="Unassembled WGS sequence"/>
</dbReference>
<name>A0A7W4VP85_9HYPH</name>
<sequence>MSRLLRILGSWSLYLGLVFAPICPSSGAIAETTKSPIPGHVKQIDGYPFPGEIAGLRRGQKSDYGTPGLGFSVRYEKPGETWADIFIYDLGETQNFTDSRKASDQRDTALGDIDRAVSSGSYQMAKLIAKKESAPFAKAHVAITQNGKTRDSFVFVTIHKGNFVKIRLTTTADNPGRLADRFASDYSRLLGK</sequence>
<accession>A0A7W4VP85</accession>
<reference evidence="1 2" key="1">
    <citation type="submission" date="2020-08" db="EMBL/GenBank/DDBJ databases">
        <title>The Agave Microbiome: Exploring the role of microbial communities in plant adaptations to desert environments.</title>
        <authorList>
            <person name="Partida-Martinez L.P."/>
        </authorList>
    </citation>
    <scope>NUCLEOTIDE SEQUENCE [LARGE SCALE GENOMIC DNA]</scope>
    <source>
        <strain evidence="1 2">AT3.9</strain>
    </source>
</reference>
<protein>
    <recommendedName>
        <fullName evidence="3">DUF1795 domain-containing protein</fullName>
    </recommendedName>
</protein>
<keyword evidence="2" id="KW-1185">Reference proteome</keyword>
<dbReference type="RefSeq" id="WP_183452584.1">
    <property type="nucleotide sequence ID" value="NZ_JACHWB010000005.1"/>
</dbReference>
<proteinExistence type="predicted"/>
<gene>
    <name evidence="1" type="ORF">FHR70_003592</name>
</gene>